<dbReference type="GO" id="GO:0006260">
    <property type="term" value="P:DNA replication"/>
    <property type="evidence" value="ECO:0007669"/>
    <property type="project" value="UniProtKB-KW"/>
</dbReference>
<evidence type="ECO:0000256" key="10">
    <source>
        <dbReference type="ARBA" id="ARBA00035861"/>
    </source>
</evidence>
<comment type="similarity">
    <text evidence="2 17">Belongs to the Nudix hydrolase family.</text>
</comment>
<comment type="catalytic activity">
    <reaction evidence="11">
        <text>8-oxo-GTP + H2O = 8-oxo-GMP + diphosphate + H(+)</text>
        <dbReference type="Rhea" id="RHEA:67616"/>
        <dbReference type="ChEBI" id="CHEBI:15377"/>
        <dbReference type="ChEBI" id="CHEBI:15378"/>
        <dbReference type="ChEBI" id="CHEBI:33019"/>
        <dbReference type="ChEBI" id="CHEBI:143553"/>
        <dbReference type="ChEBI" id="CHEBI:145694"/>
    </reaction>
</comment>
<keyword evidence="7 17" id="KW-0378">Hydrolase</keyword>
<evidence type="ECO:0000313" key="20">
    <source>
        <dbReference type="Proteomes" id="UP000232587"/>
    </source>
</evidence>
<keyword evidence="6" id="KW-0227">DNA damage</keyword>
<dbReference type="Gene3D" id="3.90.79.10">
    <property type="entry name" value="Nucleoside Triphosphate Pyrophosphohydrolase"/>
    <property type="match status" value="1"/>
</dbReference>
<evidence type="ECO:0000256" key="8">
    <source>
        <dbReference type="ARBA" id="ARBA00022842"/>
    </source>
</evidence>
<proteinExistence type="inferred from homology"/>
<organism evidence="19 20">
    <name type="scientific">Novosphingobium kunmingense</name>
    <dbReference type="NCBI Taxonomy" id="1211806"/>
    <lineage>
        <taxon>Bacteria</taxon>
        <taxon>Pseudomonadati</taxon>
        <taxon>Pseudomonadota</taxon>
        <taxon>Alphaproteobacteria</taxon>
        <taxon>Sphingomonadales</taxon>
        <taxon>Sphingomonadaceae</taxon>
        <taxon>Novosphingobium</taxon>
    </lineage>
</organism>
<dbReference type="InterPro" id="IPR015797">
    <property type="entry name" value="NUDIX_hydrolase-like_dom_sf"/>
</dbReference>
<dbReference type="PRINTS" id="PR00502">
    <property type="entry name" value="NUDIXFAMILY"/>
</dbReference>
<dbReference type="EC" id="3.6.1.55" evidence="12"/>
<dbReference type="PANTHER" id="PTHR47707">
    <property type="entry name" value="8-OXO-DGTP DIPHOSPHATASE"/>
    <property type="match status" value="1"/>
</dbReference>
<dbReference type="GO" id="GO:0044716">
    <property type="term" value="F:8-oxo-GDP phosphatase activity"/>
    <property type="evidence" value="ECO:0007669"/>
    <property type="project" value="TreeGrafter"/>
</dbReference>
<keyword evidence="8" id="KW-0460">Magnesium</keyword>
<dbReference type="InterPro" id="IPR000086">
    <property type="entry name" value="NUDIX_hydrolase_dom"/>
</dbReference>
<dbReference type="GO" id="GO:0006281">
    <property type="term" value="P:DNA repair"/>
    <property type="evidence" value="ECO:0007669"/>
    <property type="project" value="UniProtKB-KW"/>
</dbReference>
<evidence type="ECO:0000256" key="12">
    <source>
        <dbReference type="ARBA" id="ARBA00038905"/>
    </source>
</evidence>
<dbReference type="GO" id="GO:0046872">
    <property type="term" value="F:metal ion binding"/>
    <property type="evidence" value="ECO:0007669"/>
    <property type="project" value="UniProtKB-KW"/>
</dbReference>
<evidence type="ECO:0000256" key="7">
    <source>
        <dbReference type="ARBA" id="ARBA00022801"/>
    </source>
</evidence>
<dbReference type="PROSITE" id="PS51462">
    <property type="entry name" value="NUDIX"/>
    <property type="match status" value="1"/>
</dbReference>
<evidence type="ECO:0000256" key="4">
    <source>
        <dbReference type="ARBA" id="ARBA00022705"/>
    </source>
</evidence>
<dbReference type="GO" id="GO:0035539">
    <property type="term" value="F:8-oxo-7,8-dihydrodeoxyguanosine triphosphate pyrophosphatase activity"/>
    <property type="evidence" value="ECO:0007669"/>
    <property type="project" value="UniProtKB-EC"/>
</dbReference>
<evidence type="ECO:0000256" key="1">
    <source>
        <dbReference type="ARBA" id="ARBA00001946"/>
    </source>
</evidence>
<feature type="domain" description="Nudix hydrolase" evidence="18">
    <location>
        <begin position="6"/>
        <end position="132"/>
    </location>
</feature>
<dbReference type="AlphaFoldDB" id="A0A2N0I3B8"/>
<keyword evidence="5" id="KW-0479">Metal-binding</keyword>
<evidence type="ECO:0000256" key="15">
    <source>
        <dbReference type="ARBA" id="ARBA00041979"/>
    </source>
</evidence>
<dbReference type="Pfam" id="PF00293">
    <property type="entry name" value="NUDIX"/>
    <property type="match status" value="1"/>
</dbReference>
<evidence type="ECO:0000256" key="17">
    <source>
        <dbReference type="RuleBase" id="RU003476"/>
    </source>
</evidence>
<evidence type="ECO:0000256" key="6">
    <source>
        <dbReference type="ARBA" id="ARBA00022763"/>
    </source>
</evidence>
<dbReference type="InterPro" id="IPR047127">
    <property type="entry name" value="MutT-like"/>
</dbReference>
<evidence type="ECO:0000256" key="14">
    <source>
        <dbReference type="ARBA" id="ARBA00041592"/>
    </source>
</evidence>
<dbReference type="Proteomes" id="UP000232587">
    <property type="component" value="Unassembled WGS sequence"/>
</dbReference>
<comment type="caution">
    <text evidence="19">The sequence shown here is derived from an EMBL/GenBank/DDBJ whole genome shotgun (WGS) entry which is preliminary data.</text>
</comment>
<comment type="catalytic activity">
    <reaction evidence="10">
        <text>8-oxo-dGTP + H2O = 8-oxo-dGMP + diphosphate + H(+)</text>
        <dbReference type="Rhea" id="RHEA:31575"/>
        <dbReference type="ChEBI" id="CHEBI:15377"/>
        <dbReference type="ChEBI" id="CHEBI:15378"/>
        <dbReference type="ChEBI" id="CHEBI:33019"/>
        <dbReference type="ChEBI" id="CHEBI:63224"/>
        <dbReference type="ChEBI" id="CHEBI:77896"/>
        <dbReference type="EC" id="3.6.1.55"/>
    </reaction>
</comment>
<evidence type="ECO:0000259" key="18">
    <source>
        <dbReference type="PROSITE" id="PS51462"/>
    </source>
</evidence>
<reference evidence="19 20" key="1">
    <citation type="submission" date="2017-11" db="EMBL/GenBank/DDBJ databases">
        <title>Genomic Encyclopedia of Type Strains, Phase III (KMG-III): the genomes of soil and plant-associated and newly described type strains.</title>
        <authorList>
            <person name="Whitman W."/>
        </authorList>
    </citation>
    <scope>NUCLEOTIDE SEQUENCE [LARGE SCALE GENOMIC DNA]</scope>
    <source>
        <strain evidence="19 20">CGMCC 1.12274</strain>
    </source>
</reference>
<evidence type="ECO:0000256" key="5">
    <source>
        <dbReference type="ARBA" id="ARBA00022723"/>
    </source>
</evidence>
<dbReference type="SUPFAM" id="SSF55811">
    <property type="entry name" value="Nudix"/>
    <property type="match status" value="1"/>
</dbReference>
<gene>
    <name evidence="19" type="ORF">B0I00_0882</name>
</gene>
<dbReference type="GO" id="GO:0008413">
    <property type="term" value="F:8-oxo-7,8-dihydroguanosine triphosphate pyrophosphatase activity"/>
    <property type="evidence" value="ECO:0007669"/>
    <property type="project" value="TreeGrafter"/>
</dbReference>
<dbReference type="InterPro" id="IPR020476">
    <property type="entry name" value="Nudix_hydrolase"/>
</dbReference>
<evidence type="ECO:0000256" key="13">
    <source>
        <dbReference type="ARBA" id="ARBA00040794"/>
    </source>
</evidence>
<dbReference type="InterPro" id="IPR020084">
    <property type="entry name" value="NUDIX_hydrolase_CS"/>
</dbReference>
<evidence type="ECO:0000256" key="11">
    <source>
        <dbReference type="ARBA" id="ARBA00036904"/>
    </source>
</evidence>
<keyword evidence="20" id="KW-1185">Reference proteome</keyword>
<sequence>MPRFPTIVPVVAVALMDGEGAVLMQQRPAHKHHGGLWEFPGGKVEAGERLEEALIREIGEELGIALAHDALVPFSFASASDQPHVVMLYTCLRWQGEPQALDAQAIAWFPPERLAGLAMPPLDVPLAAALHKAAKRAN</sequence>
<dbReference type="GO" id="GO:0044715">
    <property type="term" value="F:8-oxo-dGDP phosphatase activity"/>
    <property type="evidence" value="ECO:0007669"/>
    <property type="project" value="TreeGrafter"/>
</dbReference>
<keyword evidence="4" id="KW-0235">DNA replication</keyword>
<protein>
    <recommendedName>
        <fullName evidence="13">8-oxo-dGTP diphosphatase</fullName>
        <ecNumber evidence="12">3.6.1.55</ecNumber>
    </recommendedName>
    <alternativeName>
        <fullName evidence="16">7,8-dihydro-8-oxoguanine-triphosphatase</fullName>
    </alternativeName>
    <alternativeName>
        <fullName evidence="15">Mutator protein MutT</fullName>
    </alternativeName>
    <alternativeName>
        <fullName evidence="14">dGTP pyrophosphohydrolase</fullName>
    </alternativeName>
</protein>
<name>A0A2N0I3B8_9SPHN</name>
<dbReference type="PANTHER" id="PTHR47707:SF1">
    <property type="entry name" value="NUDIX HYDROLASE FAMILY PROTEIN"/>
    <property type="match status" value="1"/>
</dbReference>
<evidence type="ECO:0000256" key="16">
    <source>
        <dbReference type="ARBA" id="ARBA00042798"/>
    </source>
</evidence>
<dbReference type="EMBL" id="PHUF01000002">
    <property type="protein sequence ID" value="PKB25676.1"/>
    <property type="molecule type" value="Genomic_DNA"/>
</dbReference>
<accession>A0A2N0I3B8</accession>
<dbReference type="CDD" id="cd03425">
    <property type="entry name" value="NUDIX_MutT_NudA_like"/>
    <property type="match status" value="1"/>
</dbReference>
<evidence type="ECO:0000313" key="19">
    <source>
        <dbReference type="EMBL" id="PKB25676.1"/>
    </source>
</evidence>
<dbReference type="PROSITE" id="PS00893">
    <property type="entry name" value="NUDIX_BOX"/>
    <property type="match status" value="1"/>
</dbReference>
<evidence type="ECO:0000256" key="2">
    <source>
        <dbReference type="ARBA" id="ARBA00005582"/>
    </source>
</evidence>
<keyword evidence="9" id="KW-0234">DNA repair</keyword>
<evidence type="ECO:0000256" key="3">
    <source>
        <dbReference type="ARBA" id="ARBA00022457"/>
    </source>
</evidence>
<evidence type="ECO:0000256" key="9">
    <source>
        <dbReference type="ARBA" id="ARBA00023204"/>
    </source>
</evidence>
<keyword evidence="3" id="KW-0515">Mutator protein</keyword>
<comment type="cofactor">
    <cofactor evidence="1">
        <name>Mg(2+)</name>
        <dbReference type="ChEBI" id="CHEBI:18420"/>
    </cofactor>
</comment>